<sequence length="119" mass="13930">MHKKLRPNRNWCYFEQCQEIDPSIYTTIKSGFFHRHFGSKKQDSPMIELDPTSKSNDHKSTEPPVQQHTHGPACTDMREIEQAQLETHTLKIRLWLESGGKHNEGRQFANYDLLIPNLI</sequence>
<keyword evidence="3" id="KW-1185">Reference proteome</keyword>
<feature type="region of interest" description="Disordered" evidence="1">
    <location>
        <begin position="38"/>
        <end position="72"/>
    </location>
</feature>
<dbReference type="AlphaFoldDB" id="A0A815W8M9"/>
<dbReference type="EMBL" id="CAJNOL010002931">
    <property type="protein sequence ID" value="CAF1537746.1"/>
    <property type="molecule type" value="Genomic_DNA"/>
</dbReference>
<evidence type="ECO:0000313" key="3">
    <source>
        <dbReference type="Proteomes" id="UP000663870"/>
    </source>
</evidence>
<dbReference type="Proteomes" id="UP000663870">
    <property type="component" value="Unassembled WGS sequence"/>
</dbReference>
<accession>A0A815W8M9</accession>
<evidence type="ECO:0000256" key="1">
    <source>
        <dbReference type="SAM" id="MobiDB-lite"/>
    </source>
</evidence>
<evidence type="ECO:0000313" key="2">
    <source>
        <dbReference type="EMBL" id="CAF1537746.1"/>
    </source>
</evidence>
<protein>
    <submittedName>
        <fullName evidence="2">Uncharacterized protein</fullName>
    </submittedName>
</protein>
<name>A0A815W8M9_9BILA</name>
<gene>
    <name evidence="2" type="ORF">JXQ802_LOCUS42721</name>
</gene>
<proteinExistence type="predicted"/>
<comment type="caution">
    <text evidence="2">The sequence shown here is derived from an EMBL/GenBank/DDBJ whole genome shotgun (WGS) entry which is preliminary data.</text>
</comment>
<reference evidence="2" key="1">
    <citation type="submission" date="2021-02" db="EMBL/GenBank/DDBJ databases">
        <authorList>
            <person name="Nowell W R."/>
        </authorList>
    </citation>
    <scope>NUCLEOTIDE SEQUENCE</scope>
</reference>
<organism evidence="2 3">
    <name type="scientific">Rotaria sordida</name>
    <dbReference type="NCBI Taxonomy" id="392033"/>
    <lineage>
        <taxon>Eukaryota</taxon>
        <taxon>Metazoa</taxon>
        <taxon>Spiralia</taxon>
        <taxon>Gnathifera</taxon>
        <taxon>Rotifera</taxon>
        <taxon>Eurotatoria</taxon>
        <taxon>Bdelloidea</taxon>
        <taxon>Philodinida</taxon>
        <taxon>Philodinidae</taxon>
        <taxon>Rotaria</taxon>
    </lineage>
</organism>